<reference evidence="6 7" key="1">
    <citation type="submission" date="2017-09" db="EMBL/GenBank/DDBJ databases">
        <title>Biodiversity and function of Thalassospira species in the particle-attached aromatic-hydrocarbon-degrading consortia from the surface seawater of the South China Sea.</title>
        <authorList>
            <person name="Dong C."/>
            <person name="Liu R."/>
            <person name="Shao Z."/>
        </authorList>
    </citation>
    <scope>NUCLEOTIDE SEQUENCE [LARGE SCALE GENOMIC DNA]</scope>
    <source>
        <strain evidence="6 7">CSC1P2</strain>
    </source>
</reference>
<evidence type="ECO:0000259" key="5">
    <source>
        <dbReference type="Pfam" id="PF00496"/>
    </source>
</evidence>
<evidence type="ECO:0000313" key="7">
    <source>
        <dbReference type="Proteomes" id="UP000233597"/>
    </source>
</evidence>
<dbReference type="AlphaFoldDB" id="A0A2N3KEQ1"/>
<organism evidence="6 7">
    <name type="scientific">Thalassospira marina</name>
    <dbReference type="NCBI Taxonomy" id="2048283"/>
    <lineage>
        <taxon>Bacteria</taxon>
        <taxon>Pseudomonadati</taxon>
        <taxon>Pseudomonadota</taxon>
        <taxon>Alphaproteobacteria</taxon>
        <taxon>Rhodospirillales</taxon>
        <taxon>Thalassospiraceae</taxon>
        <taxon>Thalassospira</taxon>
    </lineage>
</organism>
<dbReference type="PROSITE" id="PS01040">
    <property type="entry name" value="SBP_BACTERIAL_5"/>
    <property type="match status" value="1"/>
</dbReference>
<feature type="signal peptide" evidence="4">
    <location>
        <begin position="1"/>
        <end position="25"/>
    </location>
</feature>
<dbReference type="SUPFAM" id="SSF53850">
    <property type="entry name" value="Periplasmic binding protein-like II"/>
    <property type="match status" value="1"/>
</dbReference>
<dbReference type="PANTHER" id="PTHR30290:SF38">
    <property type="entry name" value="D,D-DIPEPTIDE-BINDING PERIPLASMIC PROTEIN DDPA-RELATED"/>
    <property type="match status" value="1"/>
</dbReference>
<feature type="chain" id="PRO_5014742617" evidence="4">
    <location>
        <begin position="26"/>
        <end position="553"/>
    </location>
</feature>
<evidence type="ECO:0000256" key="3">
    <source>
        <dbReference type="ARBA" id="ARBA00022729"/>
    </source>
</evidence>
<dbReference type="InterPro" id="IPR039424">
    <property type="entry name" value="SBP_5"/>
</dbReference>
<dbReference type="InterPro" id="IPR030678">
    <property type="entry name" value="Peptide/Ni-bd"/>
</dbReference>
<protein>
    <submittedName>
        <fullName evidence="6">Peptide ABC transporter substrate-binding protein</fullName>
    </submittedName>
</protein>
<keyword evidence="3 4" id="KW-0732">Signal</keyword>
<dbReference type="Proteomes" id="UP000233597">
    <property type="component" value="Unassembled WGS sequence"/>
</dbReference>
<dbReference type="RefSeq" id="WP_101270833.1">
    <property type="nucleotide sequence ID" value="NZ_NWTK01000020.1"/>
</dbReference>
<dbReference type="InterPro" id="IPR023765">
    <property type="entry name" value="SBP_5_CS"/>
</dbReference>
<feature type="domain" description="Solute-binding protein family 5" evidence="5">
    <location>
        <begin position="76"/>
        <end position="450"/>
    </location>
</feature>
<dbReference type="PANTHER" id="PTHR30290">
    <property type="entry name" value="PERIPLASMIC BINDING COMPONENT OF ABC TRANSPORTER"/>
    <property type="match status" value="1"/>
</dbReference>
<accession>A0A2N3KEQ1</accession>
<name>A0A2N3KEQ1_9PROT</name>
<dbReference type="EMBL" id="NWTK01000020">
    <property type="protein sequence ID" value="PKR49028.1"/>
    <property type="molecule type" value="Genomic_DNA"/>
</dbReference>
<comment type="caution">
    <text evidence="6">The sequence shown here is derived from an EMBL/GenBank/DDBJ whole genome shotgun (WGS) entry which is preliminary data.</text>
</comment>
<dbReference type="Gene3D" id="3.40.190.10">
    <property type="entry name" value="Periplasmic binding protein-like II"/>
    <property type="match status" value="1"/>
</dbReference>
<dbReference type="GO" id="GO:0043190">
    <property type="term" value="C:ATP-binding cassette (ABC) transporter complex"/>
    <property type="evidence" value="ECO:0007669"/>
    <property type="project" value="InterPro"/>
</dbReference>
<proteinExistence type="inferred from homology"/>
<dbReference type="Gene3D" id="3.90.76.10">
    <property type="entry name" value="Dipeptide-binding Protein, Domain 1"/>
    <property type="match status" value="1"/>
</dbReference>
<evidence type="ECO:0000256" key="2">
    <source>
        <dbReference type="ARBA" id="ARBA00005695"/>
    </source>
</evidence>
<dbReference type="GO" id="GO:1904680">
    <property type="term" value="F:peptide transmembrane transporter activity"/>
    <property type="evidence" value="ECO:0007669"/>
    <property type="project" value="TreeGrafter"/>
</dbReference>
<dbReference type="Pfam" id="PF00496">
    <property type="entry name" value="SBP_bac_5"/>
    <property type="match status" value="1"/>
</dbReference>
<sequence length="553" mass="62731">MITQKRLLMAAVFGLAIMPPLAASAETILTANIEPATTWVQNFNPFNQTSARQSTSDFIYEPLVIFNRFDHDKANYRLAKSYKIADDLKSVEFTLRDGLKWSDGKDLTVNDVVFTFNYVKKNPALDFVSIWNILEKVEAVDEHTVKFTLSSPSSLAVNRLIELPIVPEHVWADIAEPVTFANETPVGSGPMTEITRFTPQTYDQCRNPHYWDAENLKVDCFRFPQLSDNNQMLTATASGELDWGTSFLPNVEQTYVAKDPDHFHYWYTAGSMVEFIFNQETANADNKKAFSDVKFRRAMSMTLDRQGMVNVAGYGYPTLNEDPTTFGQVYSSWTDPKVLEEFGKYTTYDIDGAKEMLDEAGYVDADGDGFRDNPDGTPIKFDIIVPNSWTDWLDTVRIAVEGMHDAGINANIGTPEEAVWGQDLITGKFDAAINSIRAAALPYYPYQQAFNRDDVGKTRFTAQRWFNDDLSKLLGEFTNTSDMDKQKEIMTKAQHIVAENLPLLPVYNNPTWYQYNTTRFTGWSTPDNPFVNPTLSRQNHARLLHLLALRPVK</sequence>
<comment type="subcellular location">
    <subcellularLocation>
        <location evidence="1">Periplasm</location>
    </subcellularLocation>
</comment>
<comment type="similarity">
    <text evidence="2">Belongs to the bacterial solute-binding protein 5 family.</text>
</comment>
<dbReference type="OrthoDB" id="9803988at2"/>
<evidence type="ECO:0000256" key="1">
    <source>
        <dbReference type="ARBA" id="ARBA00004418"/>
    </source>
</evidence>
<dbReference type="CDD" id="cd08509">
    <property type="entry name" value="PBP2_TmCBP_oligosaccharides_like"/>
    <property type="match status" value="1"/>
</dbReference>
<dbReference type="InterPro" id="IPR000914">
    <property type="entry name" value="SBP_5_dom"/>
</dbReference>
<dbReference type="Gene3D" id="3.10.105.10">
    <property type="entry name" value="Dipeptide-binding Protein, Domain 3"/>
    <property type="match status" value="1"/>
</dbReference>
<dbReference type="PIRSF" id="PIRSF002741">
    <property type="entry name" value="MppA"/>
    <property type="match status" value="1"/>
</dbReference>
<gene>
    <name evidence="6" type="ORF">COO20_22975</name>
</gene>
<dbReference type="GO" id="GO:0030288">
    <property type="term" value="C:outer membrane-bounded periplasmic space"/>
    <property type="evidence" value="ECO:0007669"/>
    <property type="project" value="TreeGrafter"/>
</dbReference>
<dbReference type="GO" id="GO:0042938">
    <property type="term" value="P:dipeptide transport"/>
    <property type="evidence" value="ECO:0007669"/>
    <property type="project" value="TreeGrafter"/>
</dbReference>
<evidence type="ECO:0000313" key="6">
    <source>
        <dbReference type="EMBL" id="PKR49028.1"/>
    </source>
</evidence>
<evidence type="ECO:0000256" key="4">
    <source>
        <dbReference type="SAM" id="SignalP"/>
    </source>
</evidence>